<dbReference type="Proteomes" id="UP000276215">
    <property type="component" value="Unassembled WGS sequence"/>
</dbReference>
<evidence type="ECO:0000313" key="2">
    <source>
        <dbReference type="Proteomes" id="UP000276215"/>
    </source>
</evidence>
<reference evidence="1 2" key="1">
    <citation type="journal article" date="2018" name="Nat. Ecol. Evol.">
        <title>Pezizomycetes genomes reveal the molecular basis of ectomycorrhizal truffle lifestyle.</title>
        <authorList>
            <person name="Murat C."/>
            <person name="Payen T."/>
            <person name="Noel B."/>
            <person name="Kuo A."/>
            <person name="Morin E."/>
            <person name="Chen J."/>
            <person name="Kohler A."/>
            <person name="Krizsan K."/>
            <person name="Balestrini R."/>
            <person name="Da Silva C."/>
            <person name="Montanini B."/>
            <person name="Hainaut M."/>
            <person name="Levati E."/>
            <person name="Barry K.W."/>
            <person name="Belfiori B."/>
            <person name="Cichocki N."/>
            <person name="Clum A."/>
            <person name="Dockter R.B."/>
            <person name="Fauchery L."/>
            <person name="Guy J."/>
            <person name="Iotti M."/>
            <person name="Le Tacon F."/>
            <person name="Lindquist E.A."/>
            <person name="Lipzen A."/>
            <person name="Malagnac F."/>
            <person name="Mello A."/>
            <person name="Molinier V."/>
            <person name="Miyauchi S."/>
            <person name="Poulain J."/>
            <person name="Riccioni C."/>
            <person name="Rubini A."/>
            <person name="Sitrit Y."/>
            <person name="Splivallo R."/>
            <person name="Traeger S."/>
            <person name="Wang M."/>
            <person name="Zifcakova L."/>
            <person name="Wipf D."/>
            <person name="Zambonelli A."/>
            <person name="Paolocci F."/>
            <person name="Nowrousian M."/>
            <person name="Ottonello S."/>
            <person name="Baldrian P."/>
            <person name="Spatafora J.W."/>
            <person name="Henrissat B."/>
            <person name="Nagy L.G."/>
            <person name="Aury J.M."/>
            <person name="Wincker P."/>
            <person name="Grigoriev I.V."/>
            <person name="Bonfante P."/>
            <person name="Martin F.M."/>
        </authorList>
    </citation>
    <scope>NUCLEOTIDE SEQUENCE [LARGE SCALE GENOMIC DNA]</scope>
    <source>
        <strain evidence="1 2">120613-1</strain>
    </source>
</reference>
<protein>
    <submittedName>
        <fullName evidence="1">Uncharacterized protein</fullName>
    </submittedName>
</protein>
<keyword evidence="2" id="KW-1185">Reference proteome</keyword>
<name>A0A3N4JPN7_9PEZI</name>
<evidence type="ECO:0000313" key="1">
    <source>
        <dbReference type="EMBL" id="RPA98781.1"/>
    </source>
</evidence>
<proteinExistence type="predicted"/>
<dbReference type="EMBL" id="ML120393">
    <property type="protein sequence ID" value="RPA98781.1"/>
    <property type="molecule type" value="Genomic_DNA"/>
</dbReference>
<organism evidence="1 2">
    <name type="scientific">Choiromyces venosus 120613-1</name>
    <dbReference type="NCBI Taxonomy" id="1336337"/>
    <lineage>
        <taxon>Eukaryota</taxon>
        <taxon>Fungi</taxon>
        <taxon>Dikarya</taxon>
        <taxon>Ascomycota</taxon>
        <taxon>Pezizomycotina</taxon>
        <taxon>Pezizomycetes</taxon>
        <taxon>Pezizales</taxon>
        <taxon>Tuberaceae</taxon>
        <taxon>Choiromyces</taxon>
    </lineage>
</organism>
<dbReference type="AlphaFoldDB" id="A0A3N4JPN7"/>
<gene>
    <name evidence="1" type="ORF">L873DRAFT_1807851</name>
</gene>
<sequence length="82" mass="8853">MPFHRARADYISTILYQERLRSTAKLYSSVPPRPPFSPLGAYGRMALAVEAQPPDISYNTTTTAGAGGKVIIAEERGGQDLG</sequence>
<accession>A0A3N4JPN7</accession>